<accession>M0ADF8</accession>
<evidence type="ECO:0000313" key="1">
    <source>
        <dbReference type="EMBL" id="ELY96549.1"/>
    </source>
</evidence>
<dbReference type="Proteomes" id="UP000011693">
    <property type="component" value="Unassembled WGS sequence"/>
</dbReference>
<organism evidence="1 2">
    <name type="scientific">Natrialba chahannaoensis JCM 10990</name>
    <dbReference type="NCBI Taxonomy" id="1227492"/>
    <lineage>
        <taxon>Archaea</taxon>
        <taxon>Methanobacteriati</taxon>
        <taxon>Methanobacteriota</taxon>
        <taxon>Stenosarchaea group</taxon>
        <taxon>Halobacteria</taxon>
        <taxon>Halobacteriales</taxon>
        <taxon>Natrialbaceae</taxon>
        <taxon>Natrialba</taxon>
    </lineage>
</organism>
<proteinExistence type="predicted"/>
<protein>
    <submittedName>
        <fullName evidence="1">Uncharacterized protein</fullName>
    </submittedName>
</protein>
<dbReference type="AlphaFoldDB" id="M0ADF8"/>
<keyword evidence="2" id="KW-1185">Reference proteome</keyword>
<comment type="caution">
    <text evidence="1">The sequence shown here is derived from an EMBL/GenBank/DDBJ whole genome shotgun (WGS) entry which is preliminary data.</text>
</comment>
<dbReference type="EMBL" id="AOIN01000083">
    <property type="protein sequence ID" value="ELY96549.1"/>
    <property type="molecule type" value="Genomic_DNA"/>
</dbReference>
<evidence type="ECO:0000313" key="2">
    <source>
        <dbReference type="Proteomes" id="UP000011693"/>
    </source>
</evidence>
<gene>
    <name evidence="1" type="ORF">C482_15523</name>
</gene>
<name>M0ADF8_9EURY</name>
<sequence length="69" mass="6890">MTTVGHHVTPEAISNTPAKVVATVLDAMSTSSRSNRGTFGVAGVDQCGGLTNSTVEPFGLGDTAVGAEL</sequence>
<reference evidence="1 2" key="1">
    <citation type="journal article" date="2014" name="PLoS Genet.">
        <title>Phylogenetically driven sequencing of extremely halophilic archaea reveals strategies for static and dynamic osmo-response.</title>
        <authorList>
            <person name="Becker E.A."/>
            <person name="Seitzer P.M."/>
            <person name="Tritt A."/>
            <person name="Larsen D."/>
            <person name="Krusor M."/>
            <person name="Yao A.I."/>
            <person name="Wu D."/>
            <person name="Madern D."/>
            <person name="Eisen J.A."/>
            <person name="Darling A.E."/>
            <person name="Facciotti M.T."/>
        </authorList>
    </citation>
    <scope>NUCLEOTIDE SEQUENCE [LARGE SCALE GENOMIC DNA]</scope>
    <source>
        <strain evidence="1 2">JCM 10990</strain>
    </source>
</reference>